<dbReference type="AlphaFoldDB" id="A0A0V1AKV8"/>
<dbReference type="InParanoid" id="A0A0V1AKV8"/>
<reference evidence="1 2" key="1">
    <citation type="submission" date="2015-01" db="EMBL/GenBank/DDBJ databases">
        <title>Evolution of Trichinella species and genotypes.</title>
        <authorList>
            <person name="Korhonen P.K."/>
            <person name="Edoardo P."/>
            <person name="Giuseppe L.R."/>
            <person name="Gasser R.B."/>
        </authorList>
    </citation>
    <scope>NUCLEOTIDE SEQUENCE [LARGE SCALE GENOMIC DNA]</scope>
    <source>
        <strain evidence="1">ISS3</strain>
    </source>
</reference>
<organism evidence="1 2">
    <name type="scientific">Trichinella spiralis</name>
    <name type="common">Trichina worm</name>
    <dbReference type="NCBI Taxonomy" id="6334"/>
    <lineage>
        <taxon>Eukaryota</taxon>
        <taxon>Metazoa</taxon>
        <taxon>Ecdysozoa</taxon>
        <taxon>Nematoda</taxon>
        <taxon>Enoplea</taxon>
        <taxon>Dorylaimia</taxon>
        <taxon>Trichinellida</taxon>
        <taxon>Trichinellidae</taxon>
        <taxon>Trichinella</taxon>
    </lineage>
</organism>
<sequence length="52" mass="6128">MINHNAIDRSPKSHTTNNCYVPPHCRTLPDRQVQICLQRRHHLAETVARELR</sequence>
<gene>
    <name evidence="1" type="ORF">T01_8784</name>
</gene>
<dbReference type="EMBL" id="JYDH01000943">
    <property type="protein sequence ID" value="KRY25462.1"/>
    <property type="molecule type" value="Genomic_DNA"/>
</dbReference>
<comment type="caution">
    <text evidence="1">The sequence shown here is derived from an EMBL/GenBank/DDBJ whole genome shotgun (WGS) entry which is preliminary data.</text>
</comment>
<name>A0A0V1AKV8_TRISP</name>
<keyword evidence="2" id="KW-1185">Reference proteome</keyword>
<proteinExistence type="predicted"/>
<dbReference type="Proteomes" id="UP000054776">
    <property type="component" value="Unassembled WGS sequence"/>
</dbReference>
<evidence type="ECO:0000313" key="2">
    <source>
        <dbReference type="Proteomes" id="UP000054776"/>
    </source>
</evidence>
<protein>
    <submittedName>
        <fullName evidence="1">Uncharacterized protein</fullName>
    </submittedName>
</protein>
<accession>A0A0V1AKV8</accession>
<evidence type="ECO:0000313" key="1">
    <source>
        <dbReference type="EMBL" id="KRY25462.1"/>
    </source>
</evidence>
<dbReference type="OrthoDB" id="10579632at2759"/>